<dbReference type="GO" id="GO:0006402">
    <property type="term" value="P:mRNA catabolic process"/>
    <property type="evidence" value="ECO:0007669"/>
    <property type="project" value="UniProtKB-UniRule"/>
</dbReference>
<feature type="domain" description="TNase-like" evidence="6">
    <location>
        <begin position="468"/>
        <end position="596"/>
    </location>
</feature>
<reference evidence="7" key="2">
    <citation type="submission" date="2014-06" db="EMBL/GenBank/DDBJ databases">
        <title>The complete genome of Blastobotrys (Arxula) adeninivorans LS3 - a yeast of biotechnological interest.</title>
        <authorList>
            <person name="Kunze G."/>
            <person name="Gaillardin C."/>
            <person name="Czernicka M."/>
            <person name="Durrens P."/>
            <person name="Martin T."/>
            <person name="Boer E."/>
            <person name="Gabaldon T."/>
            <person name="Cruz J."/>
            <person name="Talla E."/>
            <person name="Marck C."/>
            <person name="Goffeau A."/>
            <person name="Barbe V."/>
            <person name="Baret P."/>
            <person name="Baronian K."/>
            <person name="Beier S."/>
            <person name="Bleykasten C."/>
            <person name="Bode R."/>
            <person name="Casaregola S."/>
            <person name="Despons L."/>
            <person name="Fairhead C."/>
            <person name="Giersberg M."/>
            <person name="Gierski P."/>
            <person name="Hahnel U."/>
            <person name="Hartmann A."/>
            <person name="Jankowska D."/>
            <person name="Jubin C."/>
            <person name="Jung P."/>
            <person name="Lafontaine I."/>
            <person name="Leh-Louis V."/>
            <person name="Lemaire M."/>
            <person name="Marcet-Houben M."/>
            <person name="Mascher M."/>
            <person name="Morel G."/>
            <person name="Richard G.-F."/>
            <person name="Riechen J."/>
            <person name="Sacerdot C."/>
            <person name="Sarkar A."/>
            <person name="Savel G."/>
            <person name="Schacherer J."/>
            <person name="Sherman D."/>
            <person name="Straub M.-L."/>
            <person name="Stein N."/>
            <person name="Thierry A."/>
            <person name="Trautwein-Schult A."/>
            <person name="Westhof E."/>
            <person name="Worch S."/>
            <person name="Dujon B."/>
            <person name="Souciet J.-L."/>
            <person name="Wincker P."/>
            <person name="Scholz U."/>
            <person name="Neuveglise N."/>
        </authorList>
    </citation>
    <scope>NUCLEOTIDE SEQUENCE</scope>
    <source>
        <strain evidence="7">LS3</strain>
    </source>
</reference>
<protein>
    <submittedName>
        <fullName evidence="7">ARAD1B13354p</fullName>
    </submittedName>
</protein>
<dbReference type="GO" id="GO:0003723">
    <property type="term" value="F:RNA binding"/>
    <property type="evidence" value="ECO:0007669"/>
    <property type="project" value="UniProtKB-UniRule"/>
</dbReference>
<dbReference type="InterPro" id="IPR016685">
    <property type="entry name" value="Silence_cplx_Nase-comp_TudorSN"/>
</dbReference>
<keyword evidence="3" id="KW-0677">Repeat</keyword>
<dbReference type="PROSITE" id="PS50830">
    <property type="entry name" value="TNASE_3"/>
    <property type="match status" value="4"/>
</dbReference>
<dbReference type="Gene3D" id="2.40.50.90">
    <property type="match status" value="5"/>
</dbReference>
<feature type="domain" description="TNase-like" evidence="6">
    <location>
        <begin position="150"/>
        <end position="287"/>
    </location>
</feature>
<dbReference type="GO" id="GO:0005829">
    <property type="term" value="C:cytosol"/>
    <property type="evidence" value="ECO:0007669"/>
    <property type="project" value="UniProtKB-UniRule"/>
</dbReference>
<dbReference type="PIRSF" id="PIRSF017179">
    <property type="entry name" value="RISC-Tudor-SN"/>
    <property type="match status" value="1"/>
</dbReference>
<evidence type="ECO:0000256" key="2">
    <source>
        <dbReference type="ARBA" id="ARBA00022490"/>
    </source>
</evidence>
<sequence length="855" mass="92330">MALGARVKSVVSGDTIVLASKDGKERTLSLAYVSAPRLTSGEAYGFEAREALRTLLVGKPVQFRIIYEINGREYGDVSAPVFKSLVEKALGDGTVRLRDDAASKPEYDTYEGRLEEAATKAQKAGLGVNSNAAAITPQSSVPQGLFGNGKEYQAIVERVIAGDRLQARVLIDKTNHYVGPALIAGIRAPRSSTTTEAGEPYGDTSRSFVEARLLQRSIGVKFVNSSQTGVPIVSVSHPAGDIAQLILSSGLANVADWQSQYLGAQNMSGLRAAERKGRDAKLGLWKDSTAPSTSNSSAGGDKKFEAIIARVVSSDTFVLRLPSDQERTVQLASVRAPRKNEPSQAPYVGAAKEFARSKYIAKKVDVTVEAVRPKSEQFEERQLVSIDLNGKNIALAIVDAGYATVIRHRKDDLDRSPIWDELLEKESAAIAAGKGIHSKKAPPIDRIVDASENVTKARGFFTSLERQSRIPAVVDHVSSGGRLRLNVPRENCVLTLVLSGIRVPRPNEPFGDKALDFVSRRLLQRDVQFNVISVDKTGGFIGHVFLPGKNSPLSLALAAEGLAELHEYSSQQSGYYQQLLDAENSAQDAKKGIWENYVPEEAEEAAPAAVASSKDAETTSAPSRNYIDITVTDVSPSGTVSYRPSANEAQFAKISADLTSFNNSATNSTQFAFKTAIKRGELVTANVGSSYYRAKVLSFEKPDKYTIQLLDIGTIKNVSSKTLRPLPSQFSTTPALAKSANLSFIQYPPKSYMDDYVAYLDSIVKDKKLVANVDSPASANPPSITVYTANSQGPEDSVNSALINEGYAFVKQSLAPFEKSPAFKSVLDALKEMEAGAKADRIGVWEYGDPRDLEE</sequence>
<evidence type="ECO:0000256" key="4">
    <source>
        <dbReference type="PIRNR" id="PIRNR017179"/>
    </source>
</evidence>
<dbReference type="EMBL" id="HG937692">
    <property type="protein sequence ID" value="CDP36454.1"/>
    <property type="molecule type" value="Genomic_DNA"/>
</dbReference>
<dbReference type="PROSITE" id="PS50304">
    <property type="entry name" value="TUDOR"/>
    <property type="match status" value="1"/>
</dbReference>
<dbReference type="GO" id="GO:0031332">
    <property type="term" value="C:RNAi effector complex"/>
    <property type="evidence" value="ECO:0007669"/>
    <property type="project" value="InterPro"/>
</dbReference>
<feature type="domain" description="TNase-like" evidence="6">
    <location>
        <begin position="1"/>
        <end position="131"/>
    </location>
</feature>
<proteinExistence type="predicted"/>
<dbReference type="Pfam" id="PF00567">
    <property type="entry name" value="TUDOR"/>
    <property type="match status" value="1"/>
</dbReference>
<organism evidence="7">
    <name type="scientific">Blastobotrys adeninivorans</name>
    <name type="common">Yeast</name>
    <name type="synonym">Arxula adeninivorans</name>
    <dbReference type="NCBI Taxonomy" id="409370"/>
    <lineage>
        <taxon>Eukaryota</taxon>
        <taxon>Fungi</taxon>
        <taxon>Dikarya</taxon>
        <taxon>Ascomycota</taxon>
        <taxon>Saccharomycotina</taxon>
        <taxon>Dipodascomycetes</taxon>
        <taxon>Dipodascales</taxon>
        <taxon>Trichomonascaceae</taxon>
        <taxon>Blastobotrys</taxon>
    </lineage>
</organism>
<gene>
    <name evidence="7" type="ORF">GNLVRS02_ARAD1B13354g</name>
</gene>
<dbReference type="GO" id="GO:0005634">
    <property type="term" value="C:nucleus"/>
    <property type="evidence" value="ECO:0007669"/>
    <property type="project" value="TreeGrafter"/>
</dbReference>
<feature type="domain" description="TNase-like" evidence="6">
    <location>
        <begin position="302"/>
        <end position="439"/>
    </location>
</feature>
<evidence type="ECO:0000256" key="3">
    <source>
        <dbReference type="ARBA" id="ARBA00022737"/>
    </source>
</evidence>
<dbReference type="Pfam" id="PF00565">
    <property type="entry name" value="SNase"/>
    <property type="match status" value="3"/>
</dbReference>
<dbReference type="Gene3D" id="2.30.30.140">
    <property type="match status" value="1"/>
</dbReference>
<dbReference type="InterPro" id="IPR035437">
    <property type="entry name" value="SNase_OB-fold_sf"/>
</dbReference>
<reference evidence="7" key="1">
    <citation type="submission" date="2014-02" db="EMBL/GenBank/DDBJ databases">
        <authorList>
            <person name="Genoscope - CEA"/>
        </authorList>
    </citation>
    <scope>NUCLEOTIDE SEQUENCE</scope>
    <source>
        <strain evidence="7">LS3</strain>
    </source>
</reference>
<dbReference type="SMART" id="SM00318">
    <property type="entry name" value="SNc"/>
    <property type="match status" value="4"/>
</dbReference>
<dbReference type="GO" id="GO:0004518">
    <property type="term" value="F:nuclease activity"/>
    <property type="evidence" value="ECO:0007669"/>
    <property type="project" value="TreeGrafter"/>
</dbReference>
<name>A0A060T6M7_BLAAD</name>
<dbReference type="InterPro" id="IPR016071">
    <property type="entry name" value="Staphylococal_nuclease_OB-fold"/>
</dbReference>
<accession>A0A060T6M7</accession>
<dbReference type="SMART" id="SM00333">
    <property type="entry name" value="TUDOR"/>
    <property type="match status" value="1"/>
</dbReference>
<evidence type="ECO:0000313" key="7">
    <source>
        <dbReference type="EMBL" id="CDP36454.1"/>
    </source>
</evidence>
<dbReference type="GO" id="GO:0031047">
    <property type="term" value="P:regulatory ncRNA-mediated gene silencing"/>
    <property type="evidence" value="ECO:0007669"/>
    <property type="project" value="UniProtKB-UniRule"/>
</dbReference>
<keyword evidence="2 4" id="KW-0963">Cytoplasm</keyword>
<dbReference type="InterPro" id="IPR002999">
    <property type="entry name" value="Tudor"/>
</dbReference>
<dbReference type="PANTHER" id="PTHR12302">
    <property type="entry name" value="EBNA2 BINDING PROTEIN P100"/>
    <property type="match status" value="1"/>
</dbReference>
<dbReference type="SUPFAM" id="SSF63748">
    <property type="entry name" value="Tudor/PWWP/MBT"/>
    <property type="match status" value="1"/>
</dbReference>
<dbReference type="SUPFAM" id="SSF50199">
    <property type="entry name" value="Staphylococcal nuclease"/>
    <property type="match status" value="5"/>
</dbReference>
<evidence type="ECO:0000256" key="1">
    <source>
        <dbReference type="ARBA" id="ARBA00004496"/>
    </source>
</evidence>
<comment type="subcellular location">
    <subcellularLocation>
        <location evidence="1 4">Cytoplasm</location>
    </subcellularLocation>
</comment>
<dbReference type="PANTHER" id="PTHR12302:SF2">
    <property type="entry name" value="STAPHYLOCOCCAL NUCLEASE DOMAIN-CONTAINING PROTEIN 1"/>
    <property type="match status" value="1"/>
</dbReference>
<evidence type="ECO:0000259" key="5">
    <source>
        <dbReference type="PROSITE" id="PS50304"/>
    </source>
</evidence>
<dbReference type="PhylomeDB" id="A0A060T6M7"/>
<dbReference type="AlphaFoldDB" id="A0A060T6M7"/>
<feature type="domain" description="Tudor" evidence="5">
    <location>
        <begin position="676"/>
        <end position="733"/>
    </location>
</feature>
<evidence type="ECO:0000259" key="6">
    <source>
        <dbReference type="PROSITE" id="PS50830"/>
    </source>
</evidence>